<dbReference type="RefSeq" id="WP_114549557.1">
    <property type="nucleotide sequence ID" value="NZ_PPUT01000029.1"/>
</dbReference>
<dbReference type="EMBL" id="PPUT01000029">
    <property type="protein sequence ID" value="RDC42442.1"/>
    <property type="molecule type" value="Genomic_DNA"/>
</dbReference>
<proteinExistence type="predicted"/>
<evidence type="ECO:0000313" key="2">
    <source>
        <dbReference type="Proteomes" id="UP000253805"/>
    </source>
</evidence>
<reference evidence="1 2" key="1">
    <citation type="journal article" date="2018" name="Elife">
        <title>Discovery and characterization of a prevalent human gut bacterial enzyme sufficient for the inactivation of a family of plant toxins.</title>
        <authorList>
            <person name="Koppel N."/>
            <person name="Bisanz J.E."/>
            <person name="Pandelia M.E."/>
            <person name="Turnbaugh P.J."/>
            <person name="Balskus E.P."/>
        </authorList>
    </citation>
    <scope>NUCLEOTIDE SEQUENCE [LARGE SCALE GENOMIC DNA]</scope>
    <source>
        <strain evidence="1 2">OB21 GAM 11</strain>
    </source>
</reference>
<comment type="caution">
    <text evidence="1">The sequence shown here is derived from an EMBL/GenBank/DDBJ whole genome shotgun (WGS) entry which is preliminary data.</text>
</comment>
<sequence>MVAYPVLKRSSVVKEHEFDDVRYTMALLLAMGKCKGVALRELVGLLKLDQRDMDGLIEDAACNHSLPFPNAVSDMFARFGSQMGEIPVPSYELMESEAEIPALLVGLVSFNSERSESTALYDLVEDGILDWLESDDFKSLPVPLNQVAGEWLAAR</sequence>
<dbReference type="AlphaFoldDB" id="A0A369NYL9"/>
<protein>
    <submittedName>
        <fullName evidence="1">Uncharacterized protein</fullName>
    </submittedName>
</protein>
<accession>A0A369NYL9</accession>
<gene>
    <name evidence="1" type="ORF">C1850_09815</name>
</gene>
<evidence type="ECO:0000313" key="1">
    <source>
        <dbReference type="EMBL" id="RDC42442.1"/>
    </source>
</evidence>
<organism evidence="1 2">
    <name type="scientific">Adlercreutzia equolifaciens subsp. celatus</name>
    <dbReference type="NCBI Taxonomy" id="394340"/>
    <lineage>
        <taxon>Bacteria</taxon>
        <taxon>Bacillati</taxon>
        <taxon>Actinomycetota</taxon>
        <taxon>Coriobacteriia</taxon>
        <taxon>Eggerthellales</taxon>
        <taxon>Eggerthellaceae</taxon>
        <taxon>Adlercreutzia</taxon>
    </lineage>
</organism>
<name>A0A369NYL9_9ACTN</name>
<dbReference type="Proteomes" id="UP000253805">
    <property type="component" value="Unassembled WGS sequence"/>
</dbReference>